<evidence type="ECO:0000256" key="5">
    <source>
        <dbReference type="ARBA" id="ARBA00049117"/>
    </source>
</evidence>
<dbReference type="InterPro" id="IPR027417">
    <property type="entry name" value="P-loop_NTPase"/>
</dbReference>
<dbReference type="RefSeq" id="WP_193735352.1">
    <property type="nucleotide sequence ID" value="NZ_CP063304.1"/>
</dbReference>
<evidence type="ECO:0000256" key="4">
    <source>
        <dbReference type="ARBA" id="ARBA00034320"/>
    </source>
</evidence>
<evidence type="ECO:0000256" key="3">
    <source>
        <dbReference type="ARBA" id="ARBA00023186"/>
    </source>
</evidence>
<sequence>MTHYHSKPVGVNVIGGFLGAGKTTFLNYILEEQKKERTDVIVREYGAVSIDDKLLKNVTGHIHVFPGVTVHDDPQLVLYDYLHKLYSDAAQPFDRLLMECSGLDMPESLVHLFLVGHMPVHYRLNGYIAVVDAEYGLLNLEEFEVARQQVVFADAIVLNKVDLADEEQLSRLEERIKELNGMAEIYRSSYGRVPLKNVLNISLYSQLKDLKIGKERKPMQEIHTIVLSETRPMDKEKVNKWLNRLFEEEGNKILRSKGFFCFAGDDWRYEFQAVRKSFHSKADCLWEDGEERKSTVVLIGSNLPDELSLRESFSDCI</sequence>
<evidence type="ECO:0000313" key="8">
    <source>
        <dbReference type="Proteomes" id="UP000593601"/>
    </source>
</evidence>
<keyword evidence="2" id="KW-0378">Hydrolase</keyword>
<dbReference type="Pfam" id="PF02492">
    <property type="entry name" value="cobW"/>
    <property type="match status" value="1"/>
</dbReference>
<dbReference type="Gene3D" id="3.30.1220.10">
    <property type="entry name" value="CobW-like, C-terminal domain"/>
    <property type="match status" value="1"/>
</dbReference>
<keyword evidence="3" id="KW-0143">Chaperone</keyword>
<dbReference type="Gene3D" id="3.40.50.300">
    <property type="entry name" value="P-loop containing nucleotide triphosphate hydrolases"/>
    <property type="match status" value="1"/>
</dbReference>
<keyword evidence="8" id="KW-1185">Reference proteome</keyword>
<comment type="catalytic activity">
    <reaction evidence="5">
        <text>GTP + H2O = GDP + phosphate + H(+)</text>
        <dbReference type="Rhea" id="RHEA:19669"/>
        <dbReference type="ChEBI" id="CHEBI:15377"/>
        <dbReference type="ChEBI" id="CHEBI:15378"/>
        <dbReference type="ChEBI" id="CHEBI:37565"/>
        <dbReference type="ChEBI" id="CHEBI:43474"/>
        <dbReference type="ChEBI" id="CHEBI:58189"/>
    </reaction>
    <physiologicalReaction direction="left-to-right" evidence="5">
        <dbReference type="Rhea" id="RHEA:19670"/>
    </physiologicalReaction>
</comment>
<dbReference type="PANTHER" id="PTHR13748:SF62">
    <property type="entry name" value="COBW DOMAIN-CONTAINING PROTEIN"/>
    <property type="match status" value="1"/>
</dbReference>
<dbReference type="InterPro" id="IPR011629">
    <property type="entry name" value="CobW-like_C"/>
</dbReference>
<organism evidence="7 8">
    <name type="scientific">Blautia liquoris</name>
    <dbReference type="NCBI Taxonomy" id="2779518"/>
    <lineage>
        <taxon>Bacteria</taxon>
        <taxon>Bacillati</taxon>
        <taxon>Bacillota</taxon>
        <taxon>Clostridia</taxon>
        <taxon>Lachnospirales</taxon>
        <taxon>Lachnospiraceae</taxon>
        <taxon>Blautia</taxon>
    </lineage>
</organism>
<evidence type="ECO:0000256" key="2">
    <source>
        <dbReference type="ARBA" id="ARBA00022801"/>
    </source>
</evidence>
<dbReference type="SUPFAM" id="SSF52540">
    <property type="entry name" value="P-loop containing nucleoside triphosphate hydrolases"/>
    <property type="match status" value="1"/>
</dbReference>
<name>A0A7M2RF66_9FIRM</name>
<evidence type="ECO:0000313" key="7">
    <source>
        <dbReference type="EMBL" id="QOV18993.1"/>
    </source>
</evidence>
<dbReference type="Pfam" id="PF07683">
    <property type="entry name" value="CobW_C"/>
    <property type="match status" value="1"/>
</dbReference>
<dbReference type="CDD" id="cd03112">
    <property type="entry name" value="CobW-like"/>
    <property type="match status" value="1"/>
</dbReference>
<dbReference type="PANTHER" id="PTHR13748">
    <property type="entry name" value="COBW-RELATED"/>
    <property type="match status" value="1"/>
</dbReference>
<dbReference type="Proteomes" id="UP000593601">
    <property type="component" value="Chromosome"/>
</dbReference>
<gene>
    <name evidence="7" type="ORF">INP51_13605</name>
</gene>
<dbReference type="AlphaFoldDB" id="A0A7M2RF66"/>
<dbReference type="EMBL" id="CP063304">
    <property type="protein sequence ID" value="QOV18993.1"/>
    <property type="molecule type" value="Genomic_DNA"/>
</dbReference>
<protein>
    <submittedName>
        <fullName evidence="7">GTP-binding protein</fullName>
    </submittedName>
</protein>
<keyword evidence="1" id="KW-0547">Nucleotide-binding</keyword>
<dbReference type="GO" id="GO:0005737">
    <property type="term" value="C:cytoplasm"/>
    <property type="evidence" value="ECO:0007669"/>
    <property type="project" value="TreeGrafter"/>
</dbReference>
<accession>A0A7M2RF66</accession>
<dbReference type="GO" id="GO:0016787">
    <property type="term" value="F:hydrolase activity"/>
    <property type="evidence" value="ECO:0007669"/>
    <property type="project" value="UniProtKB-KW"/>
</dbReference>
<dbReference type="SMART" id="SM00833">
    <property type="entry name" value="CobW_C"/>
    <property type="match status" value="1"/>
</dbReference>
<dbReference type="InterPro" id="IPR036627">
    <property type="entry name" value="CobW-likC_sf"/>
</dbReference>
<dbReference type="InterPro" id="IPR003495">
    <property type="entry name" value="CobW/HypB/UreG_nucleotide-bd"/>
</dbReference>
<dbReference type="GO" id="GO:0000166">
    <property type="term" value="F:nucleotide binding"/>
    <property type="evidence" value="ECO:0007669"/>
    <property type="project" value="UniProtKB-KW"/>
</dbReference>
<dbReference type="SUPFAM" id="SSF90002">
    <property type="entry name" value="Hypothetical protein YjiA, C-terminal domain"/>
    <property type="match status" value="1"/>
</dbReference>
<evidence type="ECO:0000256" key="1">
    <source>
        <dbReference type="ARBA" id="ARBA00022741"/>
    </source>
</evidence>
<comment type="similarity">
    <text evidence="4">Belongs to the SIMIBI class G3E GTPase family. ZNG1 subfamily.</text>
</comment>
<dbReference type="KEGG" id="bliq:INP51_13605"/>
<proteinExistence type="inferred from homology"/>
<evidence type="ECO:0000259" key="6">
    <source>
        <dbReference type="SMART" id="SM00833"/>
    </source>
</evidence>
<reference evidence="7 8" key="1">
    <citation type="submission" date="2020-10" db="EMBL/GenBank/DDBJ databases">
        <title>Blautia liquoris sp.nov., isolated from the mud in a fermentation cellar used for the production of Chinese strong-flavoured liquor.</title>
        <authorList>
            <person name="Lu L."/>
        </authorList>
    </citation>
    <scope>NUCLEOTIDE SEQUENCE [LARGE SCALE GENOMIC DNA]</scope>
    <source>
        <strain evidence="7 8">LZLJ-3</strain>
    </source>
</reference>
<dbReference type="InterPro" id="IPR051316">
    <property type="entry name" value="Zinc-reg_GTPase_activator"/>
</dbReference>
<feature type="domain" description="CobW C-terminal" evidence="6">
    <location>
        <begin position="222"/>
        <end position="317"/>
    </location>
</feature>